<feature type="transmembrane region" description="Helical" evidence="7">
    <location>
        <begin position="41"/>
        <end position="59"/>
    </location>
</feature>
<keyword evidence="3" id="KW-1003">Cell membrane</keyword>
<comment type="caution">
    <text evidence="8">The sequence shown here is derived from an EMBL/GenBank/DDBJ whole genome shotgun (WGS) entry which is preliminary data.</text>
</comment>
<keyword evidence="9" id="KW-1185">Reference proteome</keyword>
<organism evidence="8 9">
    <name type="scientific">Oceanisphaera ostreae</name>
    <dbReference type="NCBI Taxonomy" id="914151"/>
    <lineage>
        <taxon>Bacteria</taxon>
        <taxon>Pseudomonadati</taxon>
        <taxon>Pseudomonadota</taxon>
        <taxon>Gammaproteobacteria</taxon>
        <taxon>Aeromonadales</taxon>
        <taxon>Aeromonadaceae</taxon>
        <taxon>Oceanisphaera</taxon>
    </lineage>
</organism>
<proteinExistence type="inferred from homology"/>
<comment type="subcellular location">
    <subcellularLocation>
        <location evidence="1">Cell membrane</location>
        <topology evidence="1">Multi-pass membrane protein</topology>
    </subcellularLocation>
</comment>
<protein>
    <submittedName>
        <fullName evidence="8">Lipopolysaccharide biosynthesis protein</fullName>
    </submittedName>
</protein>
<dbReference type="RefSeq" id="WP_379557226.1">
    <property type="nucleotide sequence ID" value="NZ_JBHTJS010000010.1"/>
</dbReference>
<feature type="transmembrane region" description="Helical" evidence="7">
    <location>
        <begin position="291"/>
        <end position="311"/>
    </location>
</feature>
<dbReference type="PANTHER" id="PTHR30250:SF10">
    <property type="entry name" value="LIPOPOLYSACCHARIDE BIOSYNTHESIS PROTEIN WZXC"/>
    <property type="match status" value="1"/>
</dbReference>
<evidence type="ECO:0000256" key="5">
    <source>
        <dbReference type="ARBA" id="ARBA00022989"/>
    </source>
</evidence>
<evidence type="ECO:0000313" key="8">
    <source>
        <dbReference type="EMBL" id="MFD1007300.1"/>
    </source>
</evidence>
<keyword evidence="4 7" id="KW-0812">Transmembrane</keyword>
<dbReference type="Proteomes" id="UP001597048">
    <property type="component" value="Unassembled WGS sequence"/>
</dbReference>
<sequence length="484" mass="53330">MATLNKKIGSGVLWNLASMFMSRGASTLFMLFLARLLTPEAFGLIAMVTVVFELSNTFVNSGLETALVRSKAVSRADLNTVFLSNLVLSGVVYIALFLAAPIVADFYEQTELAALIQVMGLVVFINASTVVQTAVLTRNMNFRAQMKANTLGVVASGVLAVAAAFAGWGVWSLVVQMLSSAFVSAIILWLTSSWRPRWQFSTESFTRLFRFGRNLLIERSLEVLFQNSYVMVIGRLFSTEITGLYFFARKVSNLIAQQLTGAVQRATFPALATLQDDNVALLHKYRQIMQLIMFIIAPIMGLLAGLAHPLINVLFGEKWLGAIPYLQVLCMIGMLYPIHALNISLLNVKGRSDLVLKVGLLKKSVNLTLLFLAIPYGVFGIVLSQLIGSVLALIPNTYFSARLVNYNLLTQLTDAIIPVMSALLAALLVGYLYSVSHLSAFWGLMCGSLLGGSVYILATFLFKAEGLKFFLNKFKEKFLMRRYI</sequence>
<feature type="transmembrane region" description="Helical" evidence="7">
    <location>
        <begin position="369"/>
        <end position="395"/>
    </location>
</feature>
<feature type="transmembrane region" description="Helical" evidence="7">
    <location>
        <begin position="114"/>
        <end position="136"/>
    </location>
</feature>
<feature type="transmembrane region" description="Helical" evidence="7">
    <location>
        <begin position="440"/>
        <end position="462"/>
    </location>
</feature>
<dbReference type="EMBL" id="JBHTJS010000010">
    <property type="protein sequence ID" value="MFD1007300.1"/>
    <property type="molecule type" value="Genomic_DNA"/>
</dbReference>
<feature type="transmembrane region" description="Helical" evidence="7">
    <location>
        <begin position="173"/>
        <end position="191"/>
    </location>
</feature>
<feature type="transmembrane region" description="Helical" evidence="7">
    <location>
        <begin position="323"/>
        <end position="348"/>
    </location>
</feature>
<evidence type="ECO:0000256" key="6">
    <source>
        <dbReference type="ARBA" id="ARBA00023136"/>
    </source>
</evidence>
<comment type="similarity">
    <text evidence="2">Belongs to the polysaccharide synthase family.</text>
</comment>
<evidence type="ECO:0000256" key="2">
    <source>
        <dbReference type="ARBA" id="ARBA00007430"/>
    </source>
</evidence>
<gene>
    <name evidence="8" type="ORF">ACFQ1C_03895</name>
</gene>
<feature type="transmembrane region" description="Helical" evidence="7">
    <location>
        <begin position="148"/>
        <end position="167"/>
    </location>
</feature>
<dbReference type="PANTHER" id="PTHR30250">
    <property type="entry name" value="PST FAMILY PREDICTED COLANIC ACID TRANSPORTER"/>
    <property type="match status" value="1"/>
</dbReference>
<evidence type="ECO:0000256" key="1">
    <source>
        <dbReference type="ARBA" id="ARBA00004651"/>
    </source>
</evidence>
<keyword evidence="6 7" id="KW-0472">Membrane</keyword>
<feature type="transmembrane region" description="Helical" evidence="7">
    <location>
        <begin position="415"/>
        <end position="433"/>
    </location>
</feature>
<evidence type="ECO:0000256" key="3">
    <source>
        <dbReference type="ARBA" id="ARBA00022475"/>
    </source>
</evidence>
<evidence type="ECO:0000256" key="7">
    <source>
        <dbReference type="SAM" id="Phobius"/>
    </source>
</evidence>
<reference evidence="9" key="1">
    <citation type="journal article" date="2019" name="Int. J. Syst. Evol. Microbiol.">
        <title>The Global Catalogue of Microorganisms (GCM) 10K type strain sequencing project: providing services to taxonomists for standard genome sequencing and annotation.</title>
        <authorList>
            <consortium name="The Broad Institute Genomics Platform"/>
            <consortium name="The Broad Institute Genome Sequencing Center for Infectious Disease"/>
            <person name="Wu L."/>
            <person name="Ma J."/>
        </authorList>
    </citation>
    <scope>NUCLEOTIDE SEQUENCE [LARGE SCALE GENOMIC DNA]</scope>
    <source>
        <strain evidence="9">CCUG 60525</strain>
    </source>
</reference>
<dbReference type="CDD" id="cd13127">
    <property type="entry name" value="MATE_tuaB_like"/>
    <property type="match status" value="1"/>
</dbReference>
<feature type="transmembrane region" description="Helical" evidence="7">
    <location>
        <begin position="12"/>
        <end position="35"/>
    </location>
</feature>
<keyword evidence="5 7" id="KW-1133">Transmembrane helix</keyword>
<dbReference type="InterPro" id="IPR050833">
    <property type="entry name" value="Poly_Biosynth_Transport"/>
</dbReference>
<evidence type="ECO:0000256" key="4">
    <source>
        <dbReference type="ARBA" id="ARBA00022692"/>
    </source>
</evidence>
<dbReference type="Pfam" id="PF13440">
    <property type="entry name" value="Polysacc_synt_3"/>
    <property type="match status" value="1"/>
</dbReference>
<name>A0ABW3KG47_9GAMM</name>
<feature type="transmembrane region" description="Helical" evidence="7">
    <location>
        <begin position="80"/>
        <end position="102"/>
    </location>
</feature>
<evidence type="ECO:0000313" key="9">
    <source>
        <dbReference type="Proteomes" id="UP001597048"/>
    </source>
</evidence>
<accession>A0ABW3KG47</accession>